<evidence type="ECO:0000313" key="5">
    <source>
        <dbReference type="Proteomes" id="UP000239710"/>
    </source>
</evidence>
<dbReference type="EMBL" id="MDCE01000006">
    <property type="protein sequence ID" value="PPV07818.1"/>
    <property type="molecule type" value="Genomic_DNA"/>
</dbReference>
<keyword evidence="1" id="KW-1133">Transmembrane helix</keyword>
<organism evidence="3 4">
    <name type="scientific">Xanthomonas bromi</name>
    <dbReference type="NCBI Taxonomy" id="56449"/>
    <lineage>
        <taxon>Bacteria</taxon>
        <taxon>Pseudomonadati</taxon>
        <taxon>Pseudomonadota</taxon>
        <taxon>Gammaproteobacteria</taxon>
        <taxon>Lysobacterales</taxon>
        <taxon>Lysobacteraceae</taxon>
        <taxon>Xanthomonas</taxon>
    </lineage>
</organism>
<keyword evidence="5" id="KW-1185">Reference proteome</keyword>
<reference evidence="2 5" key="2">
    <citation type="submission" date="2016-08" db="EMBL/GenBank/DDBJ databases">
        <title>Evolution of the type three secretion system and type three effector repertoires in Xanthomonas.</title>
        <authorList>
            <person name="Merda D."/>
            <person name="Briand M."/>
            <person name="Bosis E."/>
            <person name="Rousseau C."/>
            <person name="Portier P."/>
            <person name="Jacques M.-A."/>
            <person name="Fischer-Le Saux M."/>
        </authorList>
    </citation>
    <scope>NUCLEOTIDE SEQUENCE [LARGE SCALE GENOMIC DNA]</scope>
    <source>
        <strain evidence="2 5">CFBP1976</strain>
    </source>
</reference>
<evidence type="ECO:0000313" key="2">
    <source>
        <dbReference type="EMBL" id="PPV07818.1"/>
    </source>
</evidence>
<feature type="transmembrane region" description="Helical" evidence="1">
    <location>
        <begin position="40"/>
        <end position="60"/>
    </location>
</feature>
<dbReference type="RefSeq" id="WP_065466104.1">
    <property type="nucleotide sequence ID" value="NZ_MDCE01000006.1"/>
</dbReference>
<gene>
    <name evidence="3" type="ORF">XBLMG947_0338</name>
    <name evidence="2" type="ORF">XbrCFBP1976_05940</name>
</gene>
<feature type="transmembrane region" description="Helical" evidence="1">
    <location>
        <begin position="81"/>
        <end position="104"/>
    </location>
</feature>
<name>A0A1C3NGR3_9XANT</name>
<reference evidence="3 4" key="1">
    <citation type="submission" date="2016-06" db="EMBL/GenBank/DDBJ databases">
        <authorList>
            <person name="Kjaerup R.B."/>
            <person name="Dalgaard T.S."/>
            <person name="Juul-Madsen H.R."/>
        </authorList>
    </citation>
    <scope>NUCLEOTIDE SEQUENCE [LARGE SCALE GENOMIC DNA]</scope>
    <source>
        <strain evidence="3">LMG947</strain>
    </source>
</reference>
<dbReference type="Proteomes" id="UP000239710">
    <property type="component" value="Unassembled WGS sequence"/>
</dbReference>
<dbReference type="STRING" id="56449.XBLMG947_0338"/>
<evidence type="ECO:0000313" key="3">
    <source>
        <dbReference type="EMBL" id="SBV49566.1"/>
    </source>
</evidence>
<keyword evidence="1" id="KW-0472">Membrane</keyword>
<proteinExistence type="predicted"/>
<dbReference type="EMBL" id="FLTX01000005">
    <property type="protein sequence ID" value="SBV49566.1"/>
    <property type="molecule type" value="Genomic_DNA"/>
</dbReference>
<dbReference type="AlphaFoldDB" id="A0A1C3NGR3"/>
<sequence>MDMSRFKERLWPPCLFLTFLFFLQVHYFRFLPPTNALIDLTFVVACVAAAMFFSLLLWANATGQLQRQIEAQGAGSVMFRWSLLGIVIAMLGWSLIVRLGPWVWTEVFGDMYSEDVLIRSASGSLLCPHAVTVDPMPRRAPQRLCLLAGEVPDLGDGYVQAVIEGNAQLLALQCATFISMPPISDWVVMRVLTDGVMWLLT</sequence>
<accession>A0A1C3NGR3</accession>
<protein>
    <submittedName>
        <fullName evidence="3">Uncharacterized protein</fullName>
    </submittedName>
</protein>
<evidence type="ECO:0000313" key="4">
    <source>
        <dbReference type="Proteomes" id="UP000092503"/>
    </source>
</evidence>
<dbReference type="Proteomes" id="UP000092503">
    <property type="component" value="Unassembled WGS sequence"/>
</dbReference>
<evidence type="ECO:0000256" key="1">
    <source>
        <dbReference type="SAM" id="Phobius"/>
    </source>
</evidence>
<keyword evidence="1" id="KW-0812">Transmembrane</keyword>